<evidence type="ECO:0000313" key="1">
    <source>
        <dbReference type="EMBL" id="GAH67857.1"/>
    </source>
</evidence>
<comment type="caution">
    <text evidence="1">The sequence shown here is derived from an EMBL/GenBank/DDBJ whole genome shotgun (WGS) entry which is preliminary data.</text>
</comment>
<organism evidence="1">
    <name type="scientific">marine sediment metagenome</name>
    <dbReference type="NCBI Taxonomy" id="412755"/>
    <lineage>
        <taxon>unclassified sequences</taxon>
        <taxon>metagenomes</taxon>
        <taxon>ecological metagenomes</taxon>
    </lineage>
</organism>
<sequence length="268" mass="30600">TKKKFLFFKRDMQRLFDRFQDNPDIHKRKFLIVKKDDKKINISIESDATIKGTKIIVNGEEIKNLQDFHFSFYKPRGGEDKALAGGPISCSYSKITETEDGFKHSDTFYLSKSEMEVNGMDMNKELKDLLDSYFDEEVSFAPEEFEFEKAKLSDKALNALKGALNLINKYKKDFPDDLKDAVGVLAKYASYGYGYPAKKKEDDKDLKKSGELLSKGIVGKIKRIIKTLNDLLPEGDREDLKKSVVDEGKDADKEFKNALDEVSDIAKK</sequence>
<accession>X1HEL6</accession>
<dbReference type="EMBL" id="BARU01028197">
    <property type="protein sequence ID" value="GAH67857.1"/>
    <property type="molecule type" value="Genomic_DNA"/>
</dbReference>
<name>X1HEL6_9ZZZZ</name>
<reference evidence="1" key="1">
    <citation type="journal article" date="2014" name="Front. Microbiol.">
        <title>High frequency of phylogenetically diverse reductive dehalogenase-homologous genes in deep subseafloor sedimentary metagenomes.</title>
        <authorList>
            <person name="Kawai M."/>
            <person name="Futagami T."/>
            <person name="Toyoda A."/>
            <person name="Takaki Y."/>
            <person name="Nishi S."/>
            <person name="Hori S."/>
            <person name="Arai W."/>
            <person name="Tsubouchi T."/>
            <person name="Morono Y."/>
            <person name="Uchiyama I."/>
            <person name="Ito T."/>
            <person name="Fujiyama A."/>
            <person name="Inagaki F."/>
            <person name="Takami H."/>
        </authorList>
    </citation>
    <scope>NUCLEOTIDE SEQUENCE</scope>
    <source>
        <strain evidence="1">Expedition CK06-06</strain>
    </source>
</reference>
<feature type="non-terminal residue" evidence="1">
    <location>
        <position position="268"/>
    </location>
</feature>
<dbReference type="AlphaFoldDB" id="X1HEL6"/>
<gene>
    <name evidence="1" type="ORF">S03H2_45041</name>
</gene>
<protein>
    <submittedName>
        <fullName evidence="1">Uncharacterized protein</fullName>
    </submittedName>
</protein>
<feature type="non-terminal residue" evidence="1">
    <location>
        <position position="1"/>
    </location>
</feature>
<proteinExistence type="predicted"/>